<organism evidence="1 2">
    <name type="scientific">Kouleothrix aurantiaca</name>
    <dbReference type="NCBI Taxonomy" id="186479"/>
    <lineage>
        <taxon>Bacteria</taxon>
        <taxon>Bacillati</taxon>
        <taxon>Chloroflexota</taxon>
        <taxon>Chloroflexia</taxon>
        <taxon>Chloroflexales</taxon>
        <taxon>Roseiflexineae</taxon>
        <taxon>Roseiflexaceae</taxon>
        <taxon>Kouleothrix</taxon>
    </lineage>
</organism>
<evidence type="ECO:0000313" key="2">
    <source>
        <dbReference type="Proteomes" id="UP000050509"/>
    </source>
</evidence>
<sequence length="305" mass="30446">ALGGQLDGVLLKPGDATKLDPDLAGDIADPIRLLRRLGTLLGKLADAPGAAIPIDGILLLRIARRMDGTTPVYGVNIEIDGAWELNPNDDVVVSLEEDASWIASPTGPVPEGLTVEVLALPASGDPEPRPSLVVGGLGVRIARSSGPLLDAGISIASVAAHVFGLLTPGTTTTVAGGLHLGLAGLGVALAGASGGDNQVAQGIMGQGGPGDNAPAPKFSPALAVQKHPGEPVRISLSAGPGSGPWWLTIQRQFGPVYLEQVGLSVVNPPAGIESVGILIDGGVSLMGLSASVDDLSLTYIVAGGG</sequence>
<gene>
    <name evidence="1" type="ORF">SE17_37945</name>
</gene>
<feature type="non-terminal residue" evidence="1">
    <location>
        <position position="305"/>
    </location>
</feature>
<comment type="caution">
    <text evidence="1">The sequence shown here is derived from an EMBL/GenBank/DDBJ whole genome shotgun (WGS) entry which is preliminary data.</text>
</comment>
<dbReference type="PATRIC" id="fig|186479.3.peg.5401"/>
<evidence type="ECO:0000313" key="1">
    <source>
        <dbReference type="EMBL" id="KPV48462.1"/>
    </source>
</evidence>
<feature type="non-terminal residue" evidence="1">
    <location>
        <position position="1"/>
    </location>
</feature>
<proteinExistence type="predicted"/>
<protein>
    <submittedName>
        <fullName evidence="1">Uncharacterized protein</fullName>
    </submittedName>
</protein>
<accession>A0A0P9EVS4</accession>
<dbReference type="Proteomes" id="UP000050509">
    <property type="component" value="Unassembled WGS sequence"/>
</dbReference>
<reference evidence="1 2" key="1">
    <citation type="submission" date="2015-09" db="EMBL/GenBank/DDBJ databases">
        <title>Draft genome sequence of Kouleothrix aurantiaca JCM 19913.</title>
        <authorList>
            <person name="Hemp J."/>
        </authorList>
    </citation>
    <scope>NUCLEOTIDE SEQUENCE [LARGE SCALE GENOMIC DNA]</scope>
    <source>
        <strain evidence="1 2">COM-B</strain>
    </source>
</reference>
<name>A0A0P9EVS4_9CHLR</name>
<dbReference type="AlphaFoldDB" id="A0A0P9EVS4"/>
<dbReference type="EMBL" id="LJCR01002633">
    <property type="protein sequence ID" value="KPV48462.1"/>
    <property type="molecule type" value="Genomic_DNA"/>
</dbReference>
<keyword evidence="2" id="KW-1185">Reference proteome</keyword>